<accession>A0A0C9TR20</accession>
<keyword evidence="2" id="KW-0677">Repeat</keyword>
<dbReference type="InterPro" id="IPR020472">
    <property type="entry name" value="WD40_PAC1"/>
</dbReference>
<dbReference type="EMBL" id="KN819448">
    <property type="protein sequence ID" value="KIJ09606.1"/>
    <property type="molecule type" value="Genomic_DNA"/>
</dbReference>
<feature type="repeat" description="WD" evidence="3">
    <location>
        <begin position="82"/>
        <end position="123"/>
    </location>
</feature>
<dbReference type="InterPro" id="IPR019775">
    <property type="entry name" value="WD40_repeat_CS"/>
</dbReference>
<evidence type="ECO:0000256" key="3">
    <source>
        <dbReference type="PROSITE-ProRule" id="PRU00221"/>
    </source>
</evidence>
<dbReference type="PRINTS" id="PR00320">
    <property type="entry name" value="GPROTEINBRPT"/>
</dbReference>
<dbReference type="Pfam" id="PF00400">
    <property type="entry name" value="WD40"/>
    <property type="match status" value="6"/>
</dbReference>
<dbReference type="Proteomes" id="UP000053647">
    <property type="component" value="Unassembled WGS sequence"/>
</dbReference>
<dbReference type="PROSITE" id="PS00678">
    <property type="entry name" value="WD_REPEATS_1"/>
    <property type="match status" value="2"/>
</dbReference>
<dbReference type="CDD" id="cd00200">
    <property type="entry name" value="WD40"/>
    <property type="match status" value="1"/>
</dbReference>
<evidence type="ECO:0000313" key="4">
    <source>
        <dbReference type="EMBL" id="KIJ09606.1"/>
    </source>
</evidence>
<dbReference type="PROSITE" id="PS50294">
    <property type="entry name" value="WD_REPEATS_REGION"/>
    <property type="match status" value="3"/>
</dbReference>
<dbReference type="InterPro" id="IPR001680">
    <property type="entry name" value="WD40_rpt"/>
</dbReference>
<feature type="non-terminal residue" evidence="4">
    <location>
        <position position="246"/>
    </location>
</feature>
<dbReference type="Gene3D" id="2.130.10.10">
    <property type="entry name" value="YVTN repeat-like/Quinoprotein amine dehydrogenase"/>
    <property type="match status" value="2"/>
</dbReference>
<dbReference type="PANTHER" id="PTHR19848:SF8">
    <property type="entry name" value="F-BOX AND WD REPEAT DOMAIN CONTAINING 7"/>
    <property type="match status" value="1"/>
</dbReference>
<dbReference type="SUPFAM" id="SSF50978">
    <property type="entry name" value="WD40 repeat-like"/>
    <property type="match status" value="1"/>
</dbReference>
<dbReference type="HOGENOM" id="CLU_000288_57_33_1"/>
<organism evidence="4 5">
    <name type="scientific">Paxillus involutus ATCC 200175</name>
    <dbReference type="NCBI Taxonomy" id="664439"/>
    <lineage>
        <taxon>Eukaryota</taxon>
        <taxon>Fungi</taxon>
        <taxon>Dikarya</taxon>
        <taxon>Basidiomycota</taxon>
        <taxon>Agaricomycotina</taxon>
        <taxon>Agaricomycetes</taxon>
        <taxon>Agaricomycetidae</taxon>
        <taxon>Boletales</taxon>
        <taxon>Paxilineae</taxon>
        <taxon>Paxillaceae</taxon>
        <taxon>Paxillus</taxon>
    </lineage>
</organism>
<feature type="repeat" description="WD" evidence="3">
    <location>
        <begin position="213"/>
        <end position="246"/>
    </location>
</feature>
<dbReference type="PROSITE" id="PS50082">
    <property type="entry name" value="WD_REPEATS_2"/>
    <property type="match status" value="4"/>
</dbReference>
<dbReference type="InterPro" id="IPR015943">
    <property type="entry name" value="WD40/YVTN_repeat-like_dom_sf"/>
</dbReference>
<dbReference type="AlphaFoldDB" id="A0A0C9TR20"/>
<dbReference type="OrthoDB" id="538223at2759"/>
<feature type="repeat" description="WD" evidence="3">
    <location>
        <begin position="170"/>
        <end position="211"/>
    </location>
</feature>
<keyword evidence="5" id="KW-1185">Reference proteome</keyword>
<dbReference type="PANTHER" id="PTHR19848">
    <property type="entry name" value="WD40 REPEAT PROTEIN"/>
    <property type="match status" value="1"/>
</dbReference>
<protein>
    <recommendedName>
        <fullName evidence="6">WD40 repeat-like protein</fullName>
    </recommendedName>
</protein>
<keyword evidence="1 3" id="KW-0853">WD repeat</keyword>
<dbReference type="SMART" id="SM00320">
    <property type="entry name" value="WD40"/>
    <property type="match status" value="6"/>
</dbReference>
<evidence type="ECO:0008006" key="6">
    <source>
        <dbReference type="Google" id="ProtNLM"/>
    </source>
</evidence>
<dbReference type="InterPro" id="IPR036322">
    <property type="entry name" value="WD40_repeat_dom_sf"/>
</dbReference>
<feature type="repeat" description="WD" evidence="3">
    <location>
        <begin position="1"/>
        <end position="40"/>
    </location>
</feature>
<name>A0A0C9TR20_PAXIN</name>
<evidence type="ECO:0000256" key="2">
    <source>
        <dbReference type="ARBA" id="ARBA00022737"/>
    </source>
</evidence>
<gene>
    <name evidence="4" type="ORF">PAXINDRAFT_27895</name>
</gene>
<reference evidence="5" key="2">
    <citation type="submission" date="2015-01" db="EMBL/GenBank/DDBJ databases">
        <title>Evolutionary Origins and Diversification of the Mycorrhizal Mutualists.</title>
        <authorList>
            <consortium name="DOE Joint Genome Institute"/>
            <consortium name="Mycorrhizal Genomics Consortium"/>
            <person name="Kohler A."/>
            <person name="Kuo A."/>
            <person name="Nagy L.G."/>
            <person name="Floudas D."/>
            <person name="Copeland A."/>
            <person name="Barry K.W."/>
            <person name="Cichocki N."/>
            <person name="Veneault-Fourrey C."/>
            <person name="LaButti K."/>
            <person name="Lindquist E.A."/>
            <person name="Lipzen A."/>
            <person name="Lundell T."/>
            <person name="Morin E."/>
            <person name="Murat C."/>
            <person name="Riley R."/>
            <person name="Ohm R."/>
            <person name="Sun H."/>
            <person name="Tunlid A."/>
            <person name="Henrissat B."/>
            <person name="Grigoriev I.V."/>
            <person name="Hibbett D.S."/>
            <person name="Martin F."/>
        </authorList>
    </citation>
    <scope>NUCLEOTIDE SEQUENCE [LARGE SCALE GENOMIC DNA]</scope>
    <source>
        <strain evidence="5">ATCC 200175</strain>
    </source>
</reference>
<feature type="non-terminal residue" evidence="4">
    <location>
        <position position="1"/>
    </location>
</feature>
<reference evidence="4 5" key="1">
    <citation type="submission" date="2014-06" db="EMBL/GenBank/DDBJ databases">
        <authorList>
            <consortium name="DOE Joint Genome Institute"/>
            <person name="Kuo A."/>
            <person name="Kohler A."/>
            <person name="Nagy L.G."/>
            <person name="Floudas D."/>
            <person name="Copeland A."/>
            <person name="Barry K.W."/>
            <person name="Cichocki N."/>
            <person name="Veneault-Fourrey C."/>
            <person name="LaButti K."/>
            <person name="Lindquist E.A."/>
            <person name="Lipzen A."/>
            <person name="Lundell T."/>
            <person name="Morin E."/>
            <person name="Murat C."/>
            <person name="Sun H."/>
            <person name="Tunlid A."/>
            <person name="Henrissat B."/>
            <person name="Grigoriev I.V."/>
            <person name="Hibbett D.S."/>
            <person name="Martin F."/>
            <person name="Nordberg H.P."/>
            <person name="Cantor M.N."/>
            <person name="Hua S.X."/>
        </authorList>
    </citation>
    <scope>NUCLEOTIDE SEQUENCE [LARGE SCALE GENOMIC DNA]</scope>
    <source>
        <strain evidence="4 5">ATCC 200175</strain>
    </source>
</reference>
<evidence type="ECO:0000256" key="1">
    <source>
        <dbReference type="ARBA" id="ARBA00022574"/>
    </source>
</evidence>
<sequence length="246" mass="27026">GHEMDIYGITYLPGGERVVSCSADKTVRIWDVEKGEQEGTSMVHEGWVRGLAVTRDGKRILSGSGDKVTMWDVETHECIEEWAGHTGDIRCIALSPDDRLAASGGLDGKIVIREMKRSGRIKHSINTGSSWVESLCFSPNGDKLACSAFNQVDVIQVYDVDSGNLILGPIKGHENWIRCVLWSLDGSKLFLASYDRTIQCWNSETGKSIGKPWTGHTSGVTSLSLSPNGTKLASTSYDKTLRFWDT</sequence>
<evidence type="ECO:0000313" key="5">
    <source>
        <dbReference type="Proteomes" id="UP000053647"/>
    </source>
</evidence>
<proteinExistence type="predicted"/>